<feature type="non-terminal residue" evidence="5">
    <location>
        <position position="652"/>
    </location>
</feature>
<name>A0AA40B336_9PEZI</name>
<feature type="region of interest" description="Disordered" evidence="2">
    <location>
        <begin position="459"/>
        <end position="482"/>
    </location>
</feature>
<feature type="compositionally biased region" description="Low complexity" evidence="2">
    <location>
        <begin position="469"/>
        <end position="481"/>
    </location>
</feature>
<feature type="region of interest" description="Disordered" evidence="2">
    <location>
        <begin position="595"/>
        <end position="652"/>
    </location>
</feature>
<reference evidence="5" key="1">
    <citation type="submission" date="2023-06" db="EMBL/GenBank/DDBJ databases">
        <title>Genome-scale phylogeny and comparative genomics of the fungal order Sordariales.</title>
        <authorList>
            <consortium name="Lawrence Berkeley National Laboratory"/>
            <person name="Hensen N."/>
            <person name="Bonometti L."/>
            <person name="Westerberg I."/>
            <person name="Brannstrom I.O."/>
            <person name="Guillou S."/>
            <person name="Cros-Aarteil S."/>
            <person name="Calhoun S."/>
            <person name="Haridas S."/>
            <person name="Kuo A."/>
            <person name="Mondo S."/>
            <person name="Pangilinan J."/>
            <person name="Riley R."/>
            <person name="LaButti K."/>
            <person name="Andreopoulos B."/>
            <person name="Lipzen A."/>
            <person name="Chen C."/>
            <person name="Yanf M."/>
            <person name="Daum C."/>
            <person name="Ng V."/>
            <person name="Clum A."/>
            <person name="Steindorff A."/>
            <person name="Ohm R."/>
            <person name="Martin F."/>
            <person name="Silar P."/>
            <person name="Natvig D."/>
            <person name="Lalanne C."/>
            <person name="Gautier V."/>
            <person name="Ament-velasquez S.L."/>
            <person name="Kruys A."/>
            <person name="Hutchinson M.I."/>
            <person name="Powell A.J."/>
            <person name="Barry K."/>
            <person name="Miller A.N."/>
            <person name="Grigoriev I.V."/>
            <person name="Debuchy R."/>
            <person name="Gladieux P."/>
            <person name="Thoren M.H."/>
            <person name="Johannesson H."/>
        </authorList>
    </citation>
    <scope>NUCLEOTIDE SEQUENCE</scope>
    <source>
        <strain evidence="5">SMH2392-1A</strain>
    </source>
</reference>
<dbReference type="GO" id="GO:0004190">
    <property type="term" value="F:aspartic-type endopeptidase activity"/>
    <property type="evidence" value="ECO:0007669"/>
    <property type="project" value="InterPro"/>
</dbReference>
<feature type="compositionally biased region" description="Low complexity" evidence="2">
    <location>
        <begin position="551"/>
        <end position="561"/>
    </location>
</feature>
<evidence type="ECO:0000259" key="4">
    <source>
        <dbReference type="PROSITE" id="PS51767"/>
    </source>
</evidence>
<dbReference type="InterPro" id="IPR033121">
    <property type="entry name" value="PEPTIDASE_A1"/>
</dbReference>
<dbReference type="PRINTS" id="PR00792">
    <property type="entry name" value="PEPSIN"/>
</dbReference>
<feature type="region of interest" description="Disordered" evidence="2">
    <location>
        <begin position="523"/>
        <end position="579"/>
    </location>
</feature>
<protein>
    <submittedName>
        <fullName evidence="5">Aspartic peptidase domain-containing protein</fullName>
    </submittedName>
</protein>
<dbReference type="PROSITE" id="PS51767">
    <property type="entry name" value="PEPTIDASE_A1"/>
    <property type="match status" value="1"/>
</dbReference>
<dbReference type="InterPro" id="IPR021109">
    <property type="entry name" value="Peptidase_aspartic_dom_sf"/>
</dbReference>
<sequence>ATTAAAHVLLPFKLHIGVPLPKLTGGLTSRDTASTQTSLIGGELAFMVNATVGTPGQQISLIVSPSASDTWVPDATSSDCDPSYYSSYYGDDYNYTMPDPSCVWGSYNSSLSSTYLPANSKYSSFDASYMDGTDAYGTNVTDRLALGDIVMDDYSMGVVQSADRWIGVLGLGPNSTSSSSYYSSSYPGKYAHFLDRLVSSGKIATPAYSLWLDDADAKSGSLLFGAVDQSKFEGSLVRLDADASNKYQDTFAVSLNAVNGSTSSGSDMSAIKSNDYPFTVAISPGDTFSYLPSLIASKIMIIAGARYNRTIGRNVISCDAAKSNSAKFAFELGGSGGPVVTSQVSDLILAPGLLRGGSRYSYFADSPNLCLFGIQNYSSSSSSYSTSDTSTSRFSIGNSLLRRSYLVFDVVNEEVAFAPTKMSSGSEKPNPTIVSFANYAAKVPSSSIFCSASSGNGNGNGNGNGSGSGTDSDTSSSGDSNPLSRPWVKVVIGISVSFGTIILIALGVAAVLWRRAIVGGKTVPTKDLDDESLSGPAGAAGQNVMSGGSGPAAVAPGALPSIPEHQGVVGGGGTQAPQLPALAGQEPMMAVAVPAGSSDRGSVAVSALSTDEHPSPHATAAEVRRYDEPLAPTAGPEPEREAPAPPRSPKGK</sequence>
<dbReference type="Pfam" id="PF00026">
    <property type="entry name" value="Asp"/>
    <property type="match status" value="1"/>
</dbReference>
<organism evidence="5 6">
    <name type="scientific">Lasiosphaeria miniovina</name>
    <dbReference type="NCBI Taxonomy" id="1954250"/>
    <lineage>
        <taxon>Eukaryota</taxon>
        <taxon>Fungi</taxon>
        <taxon>Dikarya</taxon>
        <taxon>Ascomycota</taxon>
        <taxon>Pezizomycotina</taxon>
        <taxon>Sordariomycetes</taxon>
        <taxon>Sordariomycetidae</taxon>
        <taxon>Sordariales</taxon>
        <taxon>Lasiosphaeriaceae</taxon>
        <taxon>Lasiosphaeria</taxon>
    </lineage>
</organism>
<dbReference type="EMBL" id="JAUIRO010000002">
    <property type="protein sequence ID" value="KAK0726761.1"/>
    <property type="molecule type" value="Genomic_DNA"/>
</dbReference>
<dbReference type="AlphaFoldDB" id="A0AA40B336"/>
<evidence type="ECO:0000313" key="6">
    <source>
        <dbReference type="Proteomes" id="UP001172101"/>
    </source>
</evidence>
<keyword evidence="3" id="KW-0472">Membrane</keyword>
<feature type="compositionally biased region" description="Pro residues" evidence="2">
    <location>
        <begin position="643"/>
        <end position="652"/>
    </location>
</feature>
<feature type="compositionally biased region" description="Gly residues" evidence="2">
    <location>
        <begin position="459"/>
        <end position="468"/>
    </location>
</feature>
<evidence type="ECO:0000313" key="5">
    <source>
        <dbReference type="EMBL" id="KAK0726761.1"/>
    </source>
</evidence>
<dbReference type="InterPro" id="IPR001461">
    <property type="entry name" value="Aspartic_peptidase_A1"/>
</dbReference>
<keyword evidence="3" id="KW-1133">Transmembrane helix</keyword>
<feature type="transmembrane region" description="Helical" evidence="3">
    <location>
        <begin position="490"/>
        <end position="513"/>
    </location>
</feature>
<feature type="domain" description="Peptidase A1" evidence="4">
    <location>
        <begin position="46"/>
        <end position="418"/>
    </location>
</feature>
<dbReference type="SUPFAM" id="SSF50630">
    <property type="entry name" value="Acid proteases"/>
    <property type="match status" value="1"/>
</dbReference>
<evidence type="ECO:0000256" key="2">
    <source>
        <dbReference type="SAM" id="MobiDB-lite"/>
    </source>
</evidence>
<dbReference type="Gene3D" id="2.40.70.10">
    <property type="entry name" value="Acid Proteases"/>
    <property type="match status" value="2"/>
</dbReference>
<dbReference type="Proteomes" id="UP001172101">
    <property type="component" value="Unassembled WGS sequence"/>
</dbReference>
<dbReference type="PANTHER" id="PTHR47966:SF73">
    <property type="entry name" value="PEPTIDASE A1 DOMAIN-CONTAINING PROTEIN"/>
    <property type="match status" value="1"/>
</dbReference>
<dbReference type="GeneID" id="85319516"/>
<accession>A0AA40B336</accession>
<feature type="non-terminal residue" evidence="5">
    <location>
        <position position="1"/>
    </location>
</feature>
<keyword evidence="3" id="KW-0812">Transmembrane</keyword>
<dbReference type="PANTHER" id="PTHR47966">
    <property type="entry name" value="BETA-SITE APP-CLEAVING ENZYME, ISOFORM A-RELATED"/>
    <property type="match status" value="1"/>
</dbReference>
<proteinExistence type="inferred from homology"/>
<comment type="similarity">
    <text evidence="1">Belongs to the peptidase A1 family.</text>
</comment>
<evidence type="ECO:0000256" key="1">
    <source>
        <dbReference type="ARBA" id="ARBA00007447"/>
    </source>
</evidence>
<dbReference type="RefSeq" id="XP_060299617.1">
    <property type="nucleotide sequence ID" value="XM_060436246.1"/>
</dbReference>
<evidence type="ECO:0000256" key="3">
    <source>
        <dbReference type="SAM" id="Phobius"/>
    </source>
</evidence>
<gene>
    <name evidence="5" type="ORF">B0T26DRAFT_629174</name>
</gene>
<dbReference type="GO" id="GO:0006508">
    <property type="term" value="P:proteolysis"/>
    <property type="evidence" value="ECO:0007669"/>
    <property type="project" value="InterPro"/>
</dbReference>
<comment type="caution">
    <text evidence="5">The sequence shown here is derived from an EMBL/GenBank/DDBJ whole genome shotgun (WGS) entry which is preliminary data.</text>
</comment>
<keyword evidence="6" id="KW-1185">Reference proteome</keyword>